<sequence length="41" mass="4774">MEHPAPPWKQSQYFLRQPDFLQVHFLLTRSIGDLISCSAES</sequence>
<organism evidence="1">
    <name type="scientific">Arundo donax</name>
    <name type="common">Giant reed</name>
    <name type="synonym">Donax arundinaceus</name>
    <dbReference type="NCBI Taxonomy" id="35708"/>
    <lineage>
        <taxon>Eukaryota</taxon>
        <taxon>Viridiplantae</taxon>
        <taxon>Streptophyta</taxon>
        <taxon>Embryophyta</taxon>
        <taxon>Tracheophyta</taxon>
        <taxon>Spermatophyta</taxon>
        <taxon>Magnoliopsida</taxon>
        <taxon>Liliopsida</taxon>
        <taxon>Poales</taxon>
        <taxon>Poaceae</taxon>
        <taxon>PACMAD clade</taxon>
        <taxon>Arundinoideae</taxon>
        <taxon>Arundineae</taxon>
        <taxon>Arundo</taxon>
    </lineage>
</organism>
<name>A0A0A9DX32_ARUDO</name>
<dbReference type="AlphaFoldDB" id="A0A0A9DX32"/>
<reference evidence="1" key="1">
    <citation type="submission" date="2014-09" db="EMBL/GenBank/DDBJ databases">
        <authorList>
            <person name="Magalhaes I.L.F."/>
            <person name="Oliveira U."/>
            <person name="Santos F.R."/>
            <person name="Vidigal T.H.D.A."/>
            <person name="Brescovit A.D."/>
            <person name="Santos A.J."/>
        </authorList>
    </citation>
    <scope>NUCLEOTIDE SEQUENCE</scope>
    <source>
        <tissue evidence="1">Shoot tissue taken approximately 20 cm above the soil surface</tissue>
    </source>
</reference>
<evidence type="ECO:0000313" key="1">
    <source>
        <dbReference type="EMBL" id="JAD91258.1"/>
    </source>
</evidence>
<protein>
    <submittedName>
        <fullName evidence="1">Uncharacterized protein</fullName>
    </submittedName>
</protein>
<reference evidence="1" key="2">
    <citation type="journal article" date="2015" name="Data Brief">
        <title>Shoot transcriptome of the giant reed, Arundo donax.</title>
        <authorList>
            <person name="Barrero R.A."/>
            <person name="Guerrero F.D."/>
            <person name="Moolhuijzen P."/>
            <person name="Goolsby J.A."/>
            <person name="Tidwell J."/>
            <person name="Bellgard S.E."/>
            <person name="Bellgard M.I."/>
        </authorList>
    </citation>
    <scope>NUCLEOTIDE SEQUENCE</scope>
    <source>
        <tissue evidence="1">Shoot tissue taken approximately 20 cm above the soil surface</tissue>
    </source>
</reference>
<proteinExistence type="predicted"/>
<dbReference type="EMBL" id="GBRH01206637">
    <property type="protein sequence ID" value="JAD91258.1"/>
    <property type="molecule type" value="Transcribed_RNA"/>
</dbReference>
<accession>A0A0A9DX32</accession>